<dbReference type="GO" id="GO:0043138">
    <property type="term" value="F:3'-5' DNA helicase activity"/>
    <property type="evidence" value="ECO:0007669"/>
    <property type="project" value="UniProtKB-EC"/>
</dbReference>
<dbReference type="GO" id="GO:0016887">
    <property type="term" value="F:ATP hydrolysis activity"/>
    <property type="evidence" value="ECO:0007669"/>
    <property type="project" value="RHEA"/>
</dbReference>
<evidence type="ECO:0000313" key="17">
    <source>
        <dbReference type="EMBL" id="SZD71412.1"/>
    </source>
</evidence>
<keyword evidence="10" id="KW-0413">Isomerase</keyword>
<dbReference type="Gene3D" id="3.90.320.10">
    <property type="match status" value="1"/>
</dbReference>
<keyword evidence="5 14" id="KW-0347">Helicase</keyword>
<dbReference type="PANTHER" id="PTHR11070">
    <property type="entry name" value="UVRD / RECB / PCRA DNA HELICASE FAMILY MEMBER"/>
    <property type="match status" value="1"/>
</dbReference>
<dbReference type="InterPro" id="IPR011604">
    <property type="entry name" value="PDDEXK-like_dom_sf"/>
</dbReference>
<dbReference type="Pfam" id="PF12705">
    <property type="entry name" value="PDDEXK_1"/>
    <property type="match status" value="1"/>
</dbReference>
<name>A0A383TUR8_9FLAO</name>
<comment type="catalytic activity">
    <reaction evidence="13">
        <text>ATP + H2O = ADP + phosphate + H(+)</text>
        <dbReference type="Rhea" id="RHEA:13065"/>
        <dbReference type="ChEBI" id="CHEBI:15377"/>
        <dbReference type="ChEBI" id="CHEBI:15378"/>
        <dbReference type="ChEBI" id="CHEBI:30616"/>
        <dbReference type="ChEBI" id="CHEBI:43474"/>
        <dbReference type="ChEBI" id="CHEBI:456216"/>
        <dbReference type="EC" id="5.6.2.4"/>
    </reaction>
</comment>
<keyword evidence="1" id="KW-0540">Nuclease</keyword>
<evidence type="ECO:0000256" key="7">
    <source>
        <dbReference type="ARBA" id="ARBA00022840"/>
    </source>
</evidence>
<dbReference type="PROSITE" id="PS51217">
    <property type="entry name" value="UVRD_HELICASE_CTER"/>
    <property type="match status" value="1"/>
</dbReference>
<dbReference type="Proteomes" id="UP000262142">
    <property type="component" value="Unassembled WGS sequence"/>
</dbReference>
<dbReference type="InterPro" id="IPR011335">
    <property type="entry name" value="Restrct_endonuc-II-like"/>
</dbReference>
<gene>
    <name evidence="17" type="primary">addA</name>
    <name evidence="17" type="ORF">SAMEA104719789_00511</name>
</gene>
<dbReference type="SUPFAM" id="SSF52980">
    <property type="entry name" value="Restriction endonuclease-like"/>
    <property type="match status" value="1"/>
</dbReference>
<keyword evidence="9" id="KW-0234">DNA repair</keyword>
<keyword evidence="6" id="KW-0269">Exonuclease</keyword>
<evidence type="ECO:0000259" key="15">
    <source>
        <dbReference type="PROSITE" id="PS51198"/>
    </source>
</evidence>
<evidence type="ECO:0000256" key="5">
    <source>
        <dbReference type="ARBA" id="ARBA00022806"/>
    </source>
</evidence>
<keyword evidence="7 14" id="KW-0067">ATP-binding</keyword>
<sequence>MELNSPLKIYNASAGSGKTYTLVKELLHYILSSSQPRRFQHVLAVTFTNKAAQEMKSRILKELSTLAQKPSESNYYQEFLKALEISEENLQQRAKKTLQEIIHHYSLFNVSTIDTFNLRLMRSFAKDMGLSYNFDVEMEAAPIIDEATHLLFSNLEVGDELSTIITEMALNNMQKDRSWDVSYELAKDAKKSFEDEFRAELEKFHQKGIQYLENFRQKKQKEQFEIQHEIKDLAQQAIYEINENGIPPGAFSQGNRGVYGFFKKNSEGEIKKSNNYVLNFFEERKLTSSKASDSDYQKIEEIFEGLKNIYEKIIEKIARHEILQLILKKLNALILLSELSSYIHHIQQEGNFLMISDFNKTISQHLQQQPAHFIYEKLGIRYDKFFIDEFQDTSRIQWNNLFPLLEDALAQNHEVALVGDPKQAIYRFRGGDVNLMLDLLRHKIYPAQLFHLGTNYRSAENVIEFTNHFFSWVAPQLPTPDFEKIYIEGNQQKVNHRKGGYVRIEICDAKAMGLKSKEAQLKQILLQIQRILANDYPLSSIAILCRTRGDAILVSEFLKAKEIPVISNESLLLRESAVIQLLQTFFRFYNEPQKPELRFEFLRQLKKLNFFSEEEFAPFVFENKEKNTIEFFKALEKIGLQLDLNFIQNLSLFDLTEYLIQKFQLENQERTYLIRYLDEILKFQQKQNGDLSDWLRHFQSLEHKLSVNLPEGNDAVLVMTIHKSKGLEFPIVILPFCDWEMKSGGIWVDLENEDVERIYVEAAKDATNLPPQMQAAYEDEVNHTILDEVNVFYVATTRAEQQLYLFGPAVKESKKWLYNLLLNYVEQFGDGNIYEKGIFKALEKKEKKESAEGELKFMDLNYRADAWQNKILISTEHADLENERNVSRITGKQIHLILERIPHSAASMQVLEKLELEGVITAEQTKEFQVYLDQVFYHPKLEKFFKPLENLNERDFVALDGEIFRPDRLVKIQENQWVLIDYKTGAKNARYGEQLNFYAKALNELGFQVVQKFLVYLHERVEVEEIV</sequence>
<evidence type="ECO:0000256" key="6">
    <source>
        <dbReference type="ARBA" id="ARBA00022839"/>
    </source>
</evidence>
<evidence type="ECO:0000256" key="10">
    <source>
        <dbReference type="ARBA" id="ARBA00023235"/>
    </source>
</evidence>
<dbReference type="PANTHER" id="PTHR11070:SF67">
    <property type="entry name" value="DNA 3'-5' HELICASE"/>
    <property type="match status" value="1"/>
</dbReference>
<dbReference type="AlphaFoldDB" id="A0A383TUR8"/>
<dbReference type="EMBL" id="UNSC01000001">
    <property type="protein sequence ID" value="SZD71412.1"/>
    <property type="molecule type" value="Genomic_DNA"/>
</dbReference>
<dbReference type="SUPFAM" id="SSF52540">
    <property type="entry name" value="P-loop containing nucleoside triphosphate hydrolases"/>
    <property type="match status" value="1"/>
</dbReference>
<comment type="catalytic activity">
    <reaction evidence="11">
        <text>Couples ATP hydrolysis with the unwinding of duplex DNA by translocating in the 3'-5' direction.</text>
        <dbReference type="EC" id="5.6.2.4"/>
    </reaction>
</comment>
<dbReference type="GO" id="GO:0005829">
    <property type="term" value="C:cytosol"/>
    <property type="evidence" value="ECO:0007669"/>
    <property type="project" value="TreeGrafter"/>
</dbReference>
<feature type="domain" description="UvrD-like helicase C-terminal" evidence="16">
    <location>
        <begin position="453"/>
        <end position="726"/>
    </location>
</feature>
<dbReference type="InterPro" id="IPR014017">
    <property type="entry name" value="DNA_helicase_UvrD-like_C"/>
</dbReference>
<dbReference type="PROSITE" id="PS51198">
    <property type="entry name" value="UVRD_HELICASE_ATP_BIND"/>
    <property type="match status" value="1"/>
</dbReference>
<evidence type="ECO:0000313" key="18">
    <source>
        <dbReference type="Proteomes" id="UP000262142"/>
    </source>
</evidence>
<dbReference type="GO" id="GO:0003677">
    <property type="term" value="F:DNA binding"/>
    <property type="evidence" value="ECO:0007669"/>
    <property type="project" value="UniProtKB-KW"/>
</dbReference>
<feature type="domain" description="UvrD-like helicase ATP-binding" evidence="15">
    <location>
        <begin position="1"/>
        <end position="459"/>
    </location>
</feature>
<feature type="binding site" evidence="14">
    <location>
        <begin position="12"/>
        <end position="19"/>
    </location>
    <ligand>
        <name>ATP</name>
        <dbReference type="ChEBI" id="CHEBI:30616"/>
    </ligand>
</feature>
<dbReference type="RefSeq" id="WP_119058984.1">
    <property type="nucleotide sequence ID" value="NZ_UNSC01000001.1"/>
</dbReference>
<organism evidence="17 18">
    <name type="scientific">Candidatus Ornithobacterium hominis</name>
    <dbReference type="NCBI Taxonomy" id="2497989"/>
    <lineage>
        <taxon>Bacteria</taxon>
        <taxon>Pseudomonadati</taxon>
        <taxon>Bacteroidota</taxon>
        <taxon>Flavobacteriia</taxon>
        <taxon>Flavobacteriales</taxon>
        <taxon>Weeksellaceae</taxon>
        <taxon>Ornithobacterium</taxon>
    </lineage>
</organism>
<dbReference type="InterPro" id="IPR038726">
    <property type="entry name" value="PDDEXK_AddAB-type"/>
</dbReference>
<evidence type="ECO:0000259" key="16">
    <source>
        <dbReference type="PROSITE" id="PS51217"/>
    </source>
</evidence>
<dbReference type="Gene3D" id="1.10.3170.10">
    <property type="entry name" value="Recbcd, chain B, domain 2"/>
    <property type="match status" value="1"/>
</dbReference>
<keyword evidence="2 14" id="KW-0547">Nucleotide-binding</keyword>
<accession>A0A383TUR8</accession>
<dbReference type="EC" id="5.6.2.4" evidence="12"/>
<evidence type="ECO:0000256" key="3">
    <source>
        <dbReference type="ARBA" id="ARBA00022763"/>
    </source>
</evidence>
<reference evidence="17 18" key="1">
    <citation type="submission" date="2018-09" db="EMBL/GenBank/DDBJ databases">
        <authorList>
            <consortium name="Pathogen Informatics"/>
        </authorList>
    </citation>
    <scope>NUCLEOTIDE SEQUENCE [LARGE SCALE GENOMIC DNA]</scope>
    <source>
        <strain evidence="17 18">OH-22767</strain>
    </source>
</reference>
<keyword evidence="4 14" id="KW-0378">Hydrolase</keyword>
<evidence type="ECO:0000256" key="14">
    <source>
        <dbReference type="PROSITE-ProRule" id="PRU00560"/>
    </source>
</evidence>
<dbReference type="GO" id="GO:0005524">
    <property type="term" value="F:ATP binding"/>
    <property type="evidence" value="ECO:0007669"/>
    <property type="project" value="UniProtKB-UniRule"/>
</dbReference>
<dbReference type="InterPro" id="IPR014016">
    <property type="entry name" value="UvrD-like_ATP-bd"/>
</dbReference>
<dbReference type="Gene3D" id="3.40.50.300">
    <property type="entry name" value="P-loop containing nucleotide triphosphate hydrolases"/>
    <property type="match status" value="3"/>
</dbReference>
<dbReference type="GO" id="GO:0004527">
    <property type="term" value="F:exonuclease activity"/>
    <property type="evidence" value="ECO:0007669"/>
    <property type="project" value="UniProtKB-KW"/>
</dbReference>
<dbReference type="Pfam" id="PF13361">
    <property type="entry name" value="UvrD_C"/>
    <property type="match status" value="1"/>
</dbReference>
<evidence type="ECO:0000256" key="2">
    <source>
        <dbReference type="ARBA" id="ARBA00022741"/>
    </source>
</evidence>
<keyword evidence="3" id="KW-0227">DNA damage</keyword>
<evidence type="ECO:0000256" key="9">
    <source>
        <dbReference type="ARBA" id="ARBA00023204"/>
    </source>
</evidence>
<proteinExistence type="predicted"/>
<protein>
    <recommendedName>
        <fullName evidence="12">DNA 3'-5' helicase</fullName>
        <ecNumber evidence="12">5.6.2.4</ecNumber>
    </recommendedName>
</protein>
<evidence type="ECO:0000256" key="1">
    <source>
        <dbReference type="ARBA" id="ARBA00022722"/>
    </source>
</evidence>
<evidence type="ECO:0000256" key="12">
    <source>
        <dbReference type="ARBA" id="ARBA00034808"/>
    </source>
</evidence>
<evidence type="ECO:0000256" key="13">
    <source>
        <dbReference type="ARBA" id="ARBA00048988"/>
    </source>
</evidence>
<keyword evidence="8" id="KW-0238">DNA-binding</keyword>
<dbReference type="OrthoDB" id="9810135at2"/>
<evidence type="ECO:0000256" key="11">
    <source>
        <dbReference type="ARBA" id="ARBA00034617"/>
    </source>
</evidence>
<dbReference type="InterPro" id="IPR000212">
    <property type="entry name" value="DNA_helicase_UvrD/REP"/>
</dbReference>
<dbReference type="Pfam" id="PF00580">
    <property type="entry name" value="UvrD-helicase"/>
    <property type="match status" value="1"/>
</dbReference>
<evidence type="ECO:0000256" key="8">
    <source>
        <dbReference type="ARBA" id="ARBA00023125"/>
    </source>
</evidence>
<dbReference type="InterPro" id="IPR027417">
    <property type="entry name" value="P-loop_NTPase"/>
</dbReference>
<keyword evidence="18" id="KW-1185">Reference proteome</keyword>
<dbReference type="GO" id="GO:0000725">
    <property type="term" value="P:recombinational repair"/>
    <property type="evidence" value="ECO:0007669"/>
    <property type="project" value="TreeGrafter"/>
</dbReference>
<evidence type="ECO:0000256" key="4">
    <source>
        <dbReference type="ARBA" id="ARBA00022801"/>
    </source>
</evidence>